<dbReference type="OrthoDB" id="7537227at2759"/>
<proteinExistence type="predicted"/>
<accession>A0A5J4T4R1</accession>
<feature type="non-terminal residue" evidence="1">
    <location>
        <position position="254"/>
    </location>
</feature>
<evidence type="ECO:0008006" key="3">
    <source>
        <dbReference type="Google" id="ProtNLM"/>
    </source>
</evidence>
<dbReference type="EMBL" id="SNRW01038962">
    <property type="protein sequence ID" value="KAA6352982.1"/>
    <property type="molecule type" value="Genomic_DNA"/>
</dbReference>
<dbReference type="AlphaFoldDB" id="A0A5J4T4R1"/>
<evidence type="ECO:0000313" key="2">
    <source>
        <dbReference type="Proteomes" id="UP000324800"/>
    </source>
</evidence>
<dbReference type="InterPro" id="IPR011989">
    <property type="entry name" value="ARM-like"/>
</dbReference>
<evidence type="ECO:0000313" key="1">
    <source>
        <dbReference type="EMBL" id="KAA6352982.1"/>
    </source>
</evidence>
<organism evidence="1 2">
    <name type="scientific">Streblomastix strix</name>
    <dbReference type="NCBI Taxonomy" id="222440"/>
    <lineage>
        <taxon>Eukaryota</taxon>
        <taxon>Metamonada</taxon>
        <taxon>Preaxostyla</taxon>
        <taxon>Oxymonadida</taxon>
        <taxon>Streblomastigidae</taxon>
        <taxon>Streblomastix</taxon>
    </lineage>
</organism>
<comment type="caution">
    <text evidence="1">The sequence shown here is derived from an EMBL/GenBank/DDBJ whole genome shotgun (WGS) entry which is preliminary data.</text>
</comment>
<protein>
    <recommendedName>
        <fullName evidence="3">Condensin complex subunit 1 C-terminal domain-containing protein</fullName>
    </recommendedName>
</protein>
<dbReference type="Gene3D" id="1.25.10.10">
    <property type="entry name" value="Leucine-rich Repeat Variant"/>
    <property type="match status" value="1"/>
</dbReference>
<feature type="non-terminal residue" evidence="1">
    <location>
        <position position="1"/>
    </location>
</feature>
<dbReference type="Proteomes" id="UP000324800">
    <property type="component" value="Unassembled WGS sequence"/>
</dbReference>
<sequence>IQLSGSNTTKESDPHPHFESIQVYDGIKKIFALFQKNKSKYSRDRSALCIGYLFKAREITDPIMKQVIINHLKSLLNDSDAWVKERAKNALKYLSQNAANRSEILNELEFKRIKQDLKYLIEGTLEQQKEILQEQENDLHFLSLILEGQDDDELLNRIISSGIVESLLLIFFNRDLNSISRAYSLAFFDITNNSSNEIKLLIYNKKPYPGLIRLLEHTDILVAGDAIISIFNIQLSGSNTTKESDPHPHFESIQ</sequence>
<dbReference type="SUPFAM" id="SSF48371">
    <property type="entry name" value="ARM repeat"/>
    <property type="match status" value="1"/>
</dbReference>
<gene>
    <name evidence="1" type="ORF">EZS28_051491</name>
</gene>
<dbReference type="InterPro" id="IPR016024">
    <property type="entry name" value="ARM-type_fold"/>
</dbReference>
<name>A0A5J4T4R1_9EUKA</name>
<reference evidence="1 2" key="1">
    <citation type="submission" date="2019-03" db="EMBL/GenBank/DDBJ databases">
        <title>Single cell metagenomics reveals metabolic interactions within the superorganism composed of flagellate Streblomastix strix and complex community of Bacteroidetes bacteria on its surface.</title>
        <authorList>
            <person name="Treitli S.C."/>
            <person name="Kolisko M."/>
            <person name="Husnik F."/>
            <person name="Keeling P."/>
            <person name="Hampl V."/>
        </authorList>
    </citation>
    <scope>NUCLEOTIDE SEQUENCE [LARGE SCALE GENOMIC DNA]</scope>
    <source>
        <strain evidence="1">ST1C</strain>
    </source>
</reference>